<organism evidence="2 3">
    <name type="scientific">Planktothricoides raciborskii FACHB-1370</name>
    <dbReference type="NCBI Taxonomy" id="2949576"/>
    <lineage>
        <taxon>Bacteria</taxon>
        <taxon>Bacillati</taxon>
        <taxon>Cyanobacteriota</taxon>
        <taxon>Cyanophyceae</taxon>
        <taxon>Oscillatoriophycideae</taxon>
        <taxon>Oscillatoriales</taxon>
        <taxon>Oscillatoriaceae</taxon>
        <taxon>Planktothricoides</taxon>
    </lineage>
</organism>
<dbReference type="RefSeq" id="WP_190879119.1">
    <property type="nucleotide sequence ID" value="NZ_JACJSK010000022.1"/>
</dbReference>
<dbReference type="InterPro" id="IPR016181">
    <property type="entry name" value="Acyl_CoA_acyltransferase"/>
</dbReference>
<dbReference type="CDD" id="cd04301">
    <property type="entry name" value="NAT_SF"/>
    <property type="match status" value="1"/>
</dbReference>
<dbReference type="Proteomes" id="UP000641954">
    <property type="component" value="Unassembled WGS sequence"/>
</dbReference>
<dbReference type="Pfam" id="PF14542">
    <property type="entry name" value="Acetyltransf_CG"/>
    <property type="match status" value="1"/>
</dbReference>
<dbReference type="PANTHER" id="PTHR20905:SF1">
    <property type="entry name" value="AT07410P-RELATED"/>
    <property type="match status" value="1"/>
</dbReference>
<gene>
    <name evidence="2" type="ORF">H6G72_16220</name>
</gene>
<name>A0ABR8EET6_9CYAN</name>
<dbReference type="InterPro" id="IPR031165">
    <property type="entry name" value="GNAT_YJDJ"/>
</dbReference>
<keyword evidence="3" id="KW-1185">Reference proteome</keyword>
<feature type="domain" description="N-acetyltransferase" evidence="1">
    <location>
        <begin position="35"/>
        <end position="85"/>
    </location>
</feature>
<accession>A0ABR8EET6</accession>
<proteinExistence type="predicted"/>
<dbReference type="SUPFAM" id="SSF55729">
    <property type="entry name" value="Acyl-CoA N-acyltransferases (Nat)"/>
    <property type="match status" value="1"/>
</dbReference>
<sequence length="134" mass="15695">MEDFVTEVPNLDRLDPRFIPILNLVFELDEWYKSNYPVKSGDILHIFLTGVDEQYRGQGIVHKLMEETFNVAKNNGYSKIMAQCTGVITQHIRAKYGFKAIKEIEYKTYLYNGEFVFKDIQEPPTCKLMLKTFD</sequence>
<comment type="caution">
    <text evidence="2">The sequence shown here is derived from an EMBL/GenBank/DDBJ whole genome shotgun (WGS) entry which is preliminary data.</text>
</comment>
<evidence type="ECO:0000313" key="2">
    <source>
        <dbReference type="EMBL" id="MBD2545351.1"/>
    </source>
</evidence>
<evidence type="ECO:0000259" key="1">
    <source>
        <dbReference type="Pfam" id="PF14542"/>
    </source>
</evidence>
<dbReference type="PANTHER" id="PTHR20905">
    <property type="entry name" value="N-ACETYLTRANSFERASE-RELATED"/>
    <property type="match status" value="1"/>
</dbReference>
<protein>
    <submittedName>
        <fullName evidence="2">GNAT family N-acetyltransferase</fullName>
    </submittedName>
</protein>
<dbReference type="EMBL" id="JACJSK010000022">
    <property type="protein sequence ID" value="MBD2545351.1"/>
    <property type="molecule type" value="Genomic_DNA"/>
</dbReference>
<evidence type="ECO:0000313" key="3">
    <source>
        <dbReference type="Proteomes" id="UP000641954"/>
    </source>
</evidence>
<dbReference type="Gene3D" id="3.40.630.30">
    <property type="match status" value="1"/>
</dbReference>
<reference evidence="2 3" key="1">
    <citation type="journal article" date="2020" name="ISME J.">
        <title>Comparative genomics reveals insights into cyanobacterial evolution and habitat adaptation.</title>
        <authorList>
            <person name="Chen M.Y."/>
            <person name="Teng W.K."/>
            <person name="Zhao L."/>
            <person name="Hu C.X."/>
            <person name="Zhou Y.K."/>
            <person name="Han B.P."/>
            <person name="Song L.R."/>
            <person name="Shu W.S."/>
        </authorList>
    </citation>
    <scope>NUCLEOTIDE SEQUENCE [LARGE SCALE GENOMIC DNA]</scope>
    <source>
        <strain evidence="2 3">FACHB-1370</strain>
    </source>
</reference>